<dbReference type="PROSITE" id="PS50175">
    <property type="entry name" value="ASP_PROT_RETROV"/>
    <property type="match status" value="1"/>
</dbReference>
<evidence type="ECO:0000259" key="3">
    <source>
        <dbReference type="PROSITE" id="PS50175"/>
    </source>
</evidence>
<dbReference type="PANTHER" id="PTHR47331">
    <property type="entry name" value="PHD-TYPE DOMAIN-CONTAINING PROTEIN"/>
    <property type="match status" value="1"/>
</dbReference>
<name>A0A1B6ERY8_9HEMI</name>
<dbReference type="PANTHER" id="PTHR47331:SF1">
    <property type="entry name" value="GAG-LIKE PROTEIN"/>
    <property type="match status" value="1"/>
</dbReference>
<reference evidence="4" key="1">
    <citation type="submission" date="2015-11" db="EMBL/GenBank/DDBJ databases">
        <title>De novo transcriptome assembly of four potential Pierce s Disease insect vectors from Arizona vineyards.</title>
        <authorList>
            <person name="Tassone E.E."/>
        </authorList>
    </citation>
    <scope>NUCLEOTIDE SEQUENCE</scope>
</reference>
<accession>A0A1B6ERY8</accession>
<keyword evidence="1" id="KW-0378">Hydrolase</keyword>
<dbReference type="EMBL" id="GECZ01029067">
    <property type="protein sequence ID" value="JAS40702.1"/>
    <property type="molecule type" value="Transcribed_RNA"/>
</dbReference>
<dbReference type="Gene3D" id="2.40.70.10">
    <property type="entry name" value="Acid Proteases"/>
    <property type="match status" value="1"/>
</dbReference>
<dbReference type="AlphaFoldDB" id="A0A1B6ERY8"/>
<feature type="compositionally biased region" description="Low complexity" evidence="2">
    <location>
        <begin position="134"/>
        <end position="160"/>
    </location>
</feature>
<dbReference type="SUPFAM" id="SSF50630">
    <property type="entry name" value="Acid proteases"/>
    <property type="match status" value="1"/>
</dbReference>
<dbReference type="InterPro" id="IPR021109">
    <property type="entry name" value="Peptidase_aspartic_dom_sf"/>
</dbReference>
<sequence>STLQDLQNFIEGRVRALESIESRETSPSETMVTAIQPKGKPYQKPKIHSTQVAETQSNMKSSCQLCNQDHYLVYCKEFRDKLPSQRKEFLVNKKLCFNCLGSHLLKDCRSKKSCLQCKKRHHTLIHESACHTTTKSTSLNPNTTTSSTENSSSSTQVSSNHMLPSKEISRQTVLLATAQVKVIGPEGNSVVARALIDQGSEISFISEYLVQTLNLKRSSSSVSLIGIGGNQASTTRGVVSINLGSLYDINVSCSLSAHILSKLTSNLPSMKPYQSTW</sequence>
<evidence type="ECO:0000256" key="1">
    <source>
        <dbReference type="ARBA" id="ARBA00022801"/>
    </source>
</evidence>
<dbReference type="InterPro" id="IPR001995">
    <property type="entry name" value="Peptidase_A2_cat"/>
</dbReference>
<feature type="non-terminal residue" evidence="4">
    <location>
        <position position="277"/>
    </location>
</feature>
<feature type="domain" description="Peptidase A2" evidence="3">
    <location>
        <begin position="192"/>
        <end position="229"/>
    </location>
</feature>
<proteinExistence type="predicted"/>
<evidence type="ECO:0000313" key="4">
    <source>
        <dbReference type="EMBL" id="JAS40702.1"/>
    </source>
</evidence>
<feature type="non-terminal residue" evidence="4">
    <location>
        <position position="1"/>
    </location>
</feature>
<gene>
    <name evidence="4" type="ORF">g.4996</name>
</gene>
<dbReference type="GO" id="GO:0004190">
    <property type="term" value="F:aspartic-type endopeptidase activity"/>
    <property type="evidence" value="ECO:0007669"/>
    <property type="project" value="InterPro"/>
</dbReference>
<protein>
    <recommendedName>
        <fullName evidence="3">Peptidase A2 domain-containing protein</fullName>
    </recommendedName>
</protein>
<dbReference type="CDD" id="cd00303">
    <property type="entry name" value="retropepsin_like"/>
    <property type="match status" value="1"/>
</dbReference>
<organism evidence="4">
    <name type="scientific">Cuerna arida</name>
    <dbReference type="NCBI Taxonomy" id="1464854"/>
    <lineage>
        <taxon>Eukaryota</taxon>
        <taxon>Metazoa</taxon>
        <taxon>Ecdysozoa</taxon>
        <taxon>Arthropoda</taxon>
        <taxon>Hexapoda</taxon>
        <taxon>Insecta</taxon>
        <taxon>Pterygota</taxon>
        <taxon>Neoptera</taxon>
        <taxon>Paraneoptera</taxon>
        <taxon>Hemiptera</taxon>
        <taxon>Auchenorrhyncha</taxon>
        <taxon>Membracoidea</taxon>
        <taxon>Cicadellidae</taxon>
        <taxon>Cicadellinae</taxon>
        <taxon>Proconiini</taxon>
        <taxon>Cuerna</taxon>
    </lineage>
</organism>
<dbReference type="GO" id="GO:0006508">
    <property type="term" value="P:proteolysis"/>
    <property type="evidence" value="ECO:0007669"/>
    <property type="project" value="InterPro"/>
</dbReference>
<evidence type="ECO:0000256" key="2">
    <source>
        <dbReference type="SAM" id="MobiDB-lite"/>
    </source>
</evidence>
<feature type="region of interest" description="Disordered" evidence="2">
    <location>
        <begin position="134"/>
        <end position="162"/>
    </location>
</feature>